<evidence type="ECO:0000256" key="12">
    <source>
        <dbReference type="SAM" id="SignalP"/>
    </source>
</evidence>
<keyword evidence="7 11" id="KW-0472">Membrane</keyword>
<dbReference type="PROSITE" id="PS50853">
    <property type="entry name" value="FN3"/>
    <property type="match status" value="2"/>
</dbReference>
<dbReference type="SUPFAM" id="SSF49265">
    <property type="entry name" value="Fibronectin type III"/>
    <property type="match status" value="3"/>
</dbReference>
<keyword evidence="8 15" id="KW-0675">Receptor</keyword>
<dbReference type="InterPro" id="IPR036116">
    <property type="entry name" value="FN3_sf"/>
</dbReference>
<protein>
    <submittedName>
        <fullName evidence="15">Interleukin-23 receptor isoform X1</fullName>
    </submittedName>
</protein>
<evidence type="ECO:0000256" key="10">
    <source>
        <dbReference type="SAM" id="MobiDB-lite"/>
    </source>
</evidence>
<evidence type="ECO:0000256" key="11">
    <source>
        <dbReference type="SAM" id="Phobius"/>
    </source>
</evidence>
<dbReference type="InterPro" id="IPR052672">
    <property type="entry name" value="Type1_Cytokine_Rcpt_Type2"/>
</dbReference>
<name>A0A6P7M7M3_BETSP</name>
<keyword evidence="9" id="KW-0325">Glycoprotein</keyword>
<keyword evidence="14" id="KW-1185">Reference proteome</keyword>
<dbReference type="Pfam" id="PF00041">
    <property type="entry name" value="fn3"/>
    <property type="match status" value="1"/>
</dbReference>
<proteinExistence type="inferred from homology"/>
<dbReference type="CTD" id="149233"/>
<reference evidence="15" key="1">
    <citation type="submission" date="2025-08" db="UniProtKB">
        <authorList>
            <consortium name="RefSeq"/>
        </authorList>
    </citation>
    <scope>IDENTIFICATION</scope>
</reference>
<evidence type="ECO:0000259" key="13">
    <source>
        <dbReference type="PROSITE" id="PS50853"/>
    </source>
</evidence>
<evidence type="ECO:0000256" key="1">
    <source>
        <dbReference type="ARBA" id="ARBA00004479"/>
    </source>
</evidence>
<dbReference type="RefSeq" id="XP_029002019.1">
    <property type="nucleotide sequence ID" value="XM_029146186.3"/>
</dbReference>
<feature type="signal peptide" evidence="12">
    <location>
        <begin position="1"/>
        <end position="29"/>
    </location>
</feature>
<keyword evidence="3 11" id="KW-0812">Transmembrane</keyword>
<dbReference type="OrthoDB" id="9897281at2759"/>
<keyword evidence="6 11" id="KW-1133">Transmembrane helix</keyword>
<dbReference type="InterPro" id="IPR013783">
    <property type="entry name" value="Ig-like_fold"/>
</dbReference>
<dbReference type="InParanoid" id="A0A6P7M7M3"/>
<dbReference type="FunCoup" id="A0A6P7M7M3">
    <property type="interactions" value="80"/>
</dbReference>
<dbReference type="GeneID" id="114853153"/>
<feature type="transmembrane region" description="Helical" evidence="11">
    <location>
        <begin position="629"/>
        <end position="653"/>
    </location>
</feature>
<evidence type="ECO:0000256" key="2">
    <source>
        <dbReference type="ARBA" id="ARBA00008921"/>
    </source>
</evidence>
<evidence type="ECO:0000256" key="3">
    <source>
        <dbReference type="ARBA" id="ARBA00022692"/>
    </source>
</evidence>
<dbReference type="Proteomes" id="UP000515150">
    <property type="component" value="Chromosome 4"/>
</dbReference>
<accession>A0A6P7M7M3</accession>
<sequence>MNQPSIIWRCIIILLIFSIKRCPLAPAGGVRFISYGHLTVEPGPVFLIGSNLTVYCHVTECHSSSIISLHLNDEMVKSSRRINCTTAKFDLISVQKPQSTVICKLQTDQRSRIVSGLDLRGGLPPSKPDSVICETTRSSDVIACSWKRGQQTYLPTTYNVSVSRENGTNLLFSLIRDAEEVSIPRGILDEHTNYQLIIASYNRFGASQCDTFTFRVIEIVMPEIPHIMQVEFGNSSSAAVLRWNTTESSEHLRAHVRLRTADHPWEEREATELHKDRVRVDGLRPLTEYQFQVRACRSASELLSAGATPGPAPLSSPTRGSFCSKWSAAVSGKSPGKGPSQQLRVWRAFSNLDANKLWNVTVLWKPPSPEDFSGQVQRYVIVVGHNLKQAVTCGAALTQCSVPVPGEVPALTVSAVTSYGASPPAVVPMRRSGGFAPTLNEVTPASSGSAVLVSWSQPDTKQQSTSGEELLHYVVEWTSVPAVQLQWLKLDKSQNSTSITGLTPGVRYNISVYTVTSRGVSSPSSQLVYSKQQEPVARPTMQVLVQKTRRLLVQWDELPVNQQKGFITHYTIYIQMLDYSSNVTVSASGPRQTWVDCPEGALALQLTASTSAGEGPPARWVLPQPEAPAVGLVIVIVFVIALFLAIIANLMCWSCVRKRIKQKCVAWGPAWLSENLPKPGNSNAIRLLELGGSEPSLTCTHSDPPLSPVSLISWEERDDVYPNIHVEPSPPGAERPPSPTTGCRSDAQLEDVSYKPQVATLALLQEEAKGAEEEQGEVSRSDEEDACSVFEGCGGALLSSVEVDFSTSPLVLTLRSVRGLSWPKTSPALNRAFLPVRTETEEDVEVDSRTPDIPPDISLARCSVGTALHCDYFPQVAAVSGSQA</sequence>
<evidence type="ECO:0000256" key="4">
    <source>
        <dbReference type="ARBA" id="ARBA00022729"/>
    </source>
</evidence>
<evidence type="ECO:0000256" key="8">
    <source>
        <dbReference type="ARBA" id="ARBA00023170"/>
    </source>
</evidence>
<evidence type="ECO:0000256" key="9">
    <source>
        <dbReference type="ARBA" id="ARBA00023180"/>
    </source>
</evidence>
<evidence type="ECO:0000313" key="14">
    <source>
        <dbReference type="Proteomes" id="UP000515150"/>
    </source>
</evidence>
<dbReference type="PANTHER" id="PTHR48423">
    <property type="entry name" value="INTERLEUKIN-27 RECEPTOR SUBUNIT ALPHA"/>
    <property type="match status" value="1"/>
</dbReference>
<organism evidence="14 15">
    <name type="scientific">Betta splendens</name>
    <name type="common">Siamese fighting fish</name>
    <dbReference type="NCBI Taxonomy" id="158456"/>
    <lineage>
        <taxon>Eukaryota</taxon>
        <taxon>Metazoa</taxon>
        <taxon>Chordata</taxon>
        <taxon>Craniata</taxon>
        <taxon>Vertebrata</taxon>
        <taxon>Euteleostomi</taxon>
        <taxon>Actinopterygii</taxon>
        <taxon>Neopterygii</taxon>
        <taxon>Teleostei</taxon>
        <taxon>Neoteleostei</taxon>
        <taxon>Acanthomorphata</taxon>
        <taxon>Anabantaria</taxon>
        <taxon>Anabantiformes</taxon>
        <taxon>Anabantoidei</taxon>
        <taxon>Osphronemidae</taxon>
        <taxon>Betta</taxon>
    </lineage>
</organism>
<dbReference type="Gene3D" id="2.60.40.10">
    <property type="entry name" value="Immunoglobulins"/>
    <property type="match status" value="5"/>
</dbReference>
<comment type="subcellular location">
    <subcellularLocation>
        <location evidence="1">Membrane</location>
        <topology evidence="1">Single-pass type I membrane protein</topology>
    </subcellularLocation>
</comment>
<keyword evidence="5" id="KW-0677">Repeat</keyword>
<evidence type="ECO:0000256" key="5">
    <source>
        <dbReference type="ARBA" id="ARBA00022737"/>
    </source>
</evidence>
<dbReference type="InterPro" id="IPR003961">
    <property type="entry name" value="FN3_dom"/>
</dbReference>
<comment type="similarity">
    <text evidence="2">Belongs to the type I cytokine receptor family. Type 2 subfamily.</text>
</comment>
<feature type="compositionally biased region" description="Pro residues" evidence="10">
    <location>
        <begin position="728"/>
        <end position="739"/>
    </location>
</feature>
<feature type="chain" id="PRO_5028159862" evidence="12">
    <location>
        <begin position="30"/>
        <end position="884"/>
    </location>
</feature>
<evidence type="ECO:0000313" key="15">
    <source>
        <dbReference type="RefSeq" id="XP_029002019.1"/>
    </source>
</evidence>
<dbReference type="CDD" id="cd00063">
    <property type="entry name" value="FN3"/>
    <property type="match status" value="2"/>
</dbReference>
<feature type="domain" description="Fibronectin type-III" evidence="13">
    <location>
        <begin position="436"/>
        <end position="535"/>
    </location>
</feature>
<dbReference type="PANTHER" id="PTHR48423:SF2">
    <property type="entry name" value="INTERLEUKIN-12 RECEPTOR SUBUNIT BETA-2"/>
    <property type="match status" value="1"/>
</dbReference>
<dbReference type="GO" id="GO:0005886">
    <property type="term" value="C:plasma membrane"/>
    <property type="evidence" value="ECO:0007669"/>
    <property type="project" value="UniProtKB-ARBA"/>
</dbReference>
<feature type="domain" description="Fibronectin type-III" evidence="13">
    <location>
        <begin position="221"/>
        <end position="318"/>
    </location>
</feature>
<evidence type="ECO:0000256" key="6">
    <source>
        <dbReference type="ARBA" id="ARBA00022989"/>
    </source>
</evidence>
<dbReference type="SMART" id="SM00060">
    <property type="entry name" value="FN3"/>
    <property type="match status" value="3"/>
</dbReference>
<feature type="region of interest" description="Disordered" evidence="10">
    <location>
        <begin position="723"/>
        <end position="745"/>
    </location>
</feature>
<gene>
    <name evidence="15" type="primary">il23r</name>
</gene>
<dbReference type="KEGG" id="bspl:114853153"/>
<keyword evidence="4 12" id="KW-0732">Signal</keyword>
<evidence type="ECO:0000256" key="7">
    <source>
        <dbReference type="ARBA" id="ARBA00023136"/>
    </source>
</evidence>
<dbReference type="AlphaFoldDB" id="A0A6P7M7M3"/>